<dbReference type="CDD" id="cd06530">
    <property type="entry name" value="S26_SPase_I"/>
    <property type="match status" value="1"/>
</dbReference>
<evidence type="ECO:0000256" key="5">
    <source>
        <dbReference type="SAM" id="MobiDB-lite"/>
    </source>
</evidence>
<reference evidence="7" key="1">
    <citation type="journal article" date="2014" name="Int. J. Syst. Evol. Microbiol.">
        <title>Complete genome sequence of Corynebacterium casei LMG S-19264T (=DSM 44701T), isolated from a smear-ripened cheese.</title>
        <authorList>
            <consortium name="US DOE Joint Genome Institute (JGI-PGF)"/>
            <person name="Walter F."/>
            <person name="Albersmeier A."/>
            <person name="Kalinowski J."/>
            <person name="Ruckert C."/>
        </authorList>
    </citation>
    <scope>NUCLEOTIDE SEQUENCE</scope>
    <source>
        <strain evidence="7">JCM 19596</strain>
    </source>
</reference>
<gene>
    <name evidence="7" type="ORF">GCM10009039_00620</name>
</gene>
<accession>A0A830F1K0</accession>
<keyword evidence="3 6" id="KW-1133">Transmembrane helix</keyword>
<dbReference type="EMBL" id="BMPG01000001">
    <property type="protein sequence ID" value="GGL46113.1"/>
    <property type="molecule type" value="Genomic_DNA"/>
</dbReference>
<organism evidence="7 8">
    <name type="scientific">Halocalculus aciditolerans</name>
    <dbReference type="NCBI Taxonomy" id="1383812"/>
    <lineage>
        <taxon>Archaea</taxon>
        <taxon>Methanobacteriati</taxon>
        <taxon>Methanobacteriota</taxon>
        <taxon>Stenosarchaea group</taxon>
        <taxon>Halobacteria</taxon>
        <taxon>Halobacteriales</taxon>
        <taxon>Halobacteriaceae</taxon>
        <taxon>Halocalculus</taxon>
    </lineage>
</organism>
<evidence type="ECO:0000256" key="6">
    <source>
        <dbReference type="SAM" id="Phobius"/>
    </source>
</evidence>
<proteinExistence type="predicted"/>
<dbReference type="InterPro" id="IPR001733">
    <property type="entry name" value="Peptidase_S26B"/>
</dbReference>
<name>A0A830F1K0_9EURY</name>
<dbReference type="OrthoDB" id="4822at2157"/>
<protein>
    <recommendedName>
        <fullName evidence="9">Signal peptidase I</fullName>
    </recommendedName>
</protein>
<evidence type="ECO:0000313" key="8">
    <source>
        <dbReference type="Proteomes" id="UP000607197"/>
    </source>
</evidence>
<evidence type="ECO:0000256" key="1">
    <source>
        <dbReference type="ARBA" id="ARBA00004370"/>
    </source>
</evidence>
<keyword evidence="4 6" id="KW-0472">Membrane</keyword>
<sequence length="307" mass="32611">MRDGDTPDPRDGPRAAISWFLRTDNGVVLFFREMLSSALAVALVGLVLFAASGLWPPLVAVESGSMDPHLKKGDLVFVMEEHRFAPDAAYTDTGVVTYTDGKDVGYTKFHSYGDVVVYERDGRNNSTPVIHRARFWVNESENWYGKADPAYLDPAWDNCEELPNCPAPNSGFVTKGDANPLYDQVWGISKPVHPTWIQGTAEFRVPWLGWIRLIASGQSPTLALLDAGHVVDPATATTGVTSTNATASNATASNATAVENIPATTTTAAATMPTATVSPVSASETTAEEGVGAPRSASSRPGTPSAA</sequence>
<dbReference type="RefSeq" id="WP_188974675.1">
    <property type="nucleotide sequence ID" value="NZ_BMPG01000001.1"/>
</dbReference>
<dbReference type="PANTHER" id="PTHR10806">
    <property type="entry name" value="SIGNAL PEPTIDASE COMPLEX CATALYTIC SUBUNIT SEC11"/>
    <property type="match status" value="1"/>
</dbReference>
<reference evidence="7" key="2">
    <citation type="submission" date="2020-09" db="EMBL/GenBank/DDBJ databases">
        <authorList>
            <person name="Sun Q."/>
            <person name="Ohkuma M."/>
        </authorList>
    </citation>
    <scope>NUCLEOTIDE SEQUENCE</scope>
    <source>
        <strain evidence="7">JCM 19596</strain>
    </source>
</reference>
<dbReference type="GO" id="GO:0016020">
    <property type="term" value="C:membrane"/>
    <property type="evidence" value="ECO:0007669"/>
    <property type="project" value="UniProtKB-SubCell"/>
</dbReference>
<feature type="compositionally biased region" description="Polar residues" evidence="5">
    <location>
        <begin position="296"/>
        <end position="307"/>
    </location>
</feature>
<evidence type="ECO:0000313" key="7">
    <source>
        <dbReference type="EMBL" id="GGL46113.1"/>
    </source>
</evidence>
<comment type="caution">
    <text evidence="7">The sequence shown here is derived from an EMBL/GenBank/DDBJ whole genome shotgun (WGS) entry which is preliminary data.</text>
</comment>
<dbReference type="SUPFAM" id="SSF51306">
    <property type="entry name" value="LexA/Signal peptidase"/>
    <property type="match status" value="1"/>
</dbReference>
<evidence type="ECO:0008006" key="9">
    <source>
        <dbReference type="Google" id="ProtNLM"/>
    </source>
</evidence>
<dbReference type="GO" id="GO:0004252">
    <property type="term" value="F:serine-type endopeptidase activity"/>
    <property type="evidence" value="ECO:0007669"/>
    <property type="project" value="InterPro"/>
</dbReference>
<dbReference type="InterPro" id="IPR019533">
    <property type="entry name" value="Peptidase_S26"/>
</dbReference>
<keyword evidence="2 6" id="KW-0812">Transmembrane</keyword>
<feature type="region of interest" description="Disordered" evidence="5">
    <location>
        <begin position="266"/>
        <end position="307"/>
    </location>
</feature>
<evidence type="ECO:0000256" key="4">
    <source>
        <dbReference type="ARBA" id="ARBA00023136"/>
    </source>
</evidence>
<evidence type="ECO:0000256" key="2">
    <source>
        <dbReference type="ARBA" id="ARBA00022692"/>
    </source>
</evidence>
<dbReference type="PANTHER" id="PTHR10806:SF6">
    <property type="entry name" value="SIGNAL PEPTIDASE COMPLEX CATALYTIC SUBUNIT SEC11"/>
    <property type="match status" value="1"/>
</dbReference>
<dbReference type="InterPro" id="IPR036286">
    <property type="entry name" value="LexA/Signal_pep-like_sf"/>
</dbReference>
<comment type="subcellular location">
    <subcellularLocation>
        <location evidence="1">Membrane</location>
    </subcellularLocation>
</comment>
<evidence type="ECO:0000256" key="3">
    <source>
        <dbReference type="ARBA" id="ARBA00022989"/>
    </source>
</evidence>
<feature type="transmembrane region" description="Helical" evidence="6">
    <location>
        <begin position="38"/>
        <end position="61"/>
    </location>
</feature>
<keyword evidence="8" id="KW-1185">Reference proteome</keyword>
<feature type="compositionally biased region" description="Low complexity" evidence="5">
    <location>
        <begin position="266"/>
        <end position="276"/>
    </location>
</feature>
<dbReference type="AlphaFoldDB" id="A0A830F1K0"/>
<dbReference type="Proteomes" id="UP000607197">
    <property type="component" value="Unassembled WGS sequence"/>
</dbReference>
<dbReference type="GO" id="GO:0006465">
    <property type="term" value="P:signal peptide processing"/>
    <property type="evidence" value="ECO:0007669"/>
    <property type="project" value="InterPro"/>
</dbReference>